<dbReference type="EMBL" id="FOYZ01000020">
    <property type="protein sequence ID" value="SFS06387.1"/>
    <property type="molecule type" value="Genomic_DNA"/>
</dbReference>
<sequence>MKKTITRLLVFCMVTTILFIYYFIDHELGQHNITTINSDITSTPFTETPLLPTPELPVIQNTTAPLKEPARKAAEAPTDELAEIPLKGDTLMEYTCSIRKIDDSIFKRIYGKSFKENCTIPKDDLVYIEVSHWGFDQKVHTGELIVNKEISDLIKNIFKELFEAEYPIEKMLLVDEYDADDNASMSDNNTSCFNYRLVDGTTRLSKHSQGLAIDINPLYNPYVRPNNSEDSVLPIEGKLYVDRTSDCPYMIHKDDICYEIFTKYGFEWGGNWNSMKDYQHFQIELDE</sequence>
<accession>A0A1I6LSA8</accession>
<gene>
    <name evidence="3" type="ORF">SAMN05661086_03537</name>
</gene>
<keyword evidence="1" id="KW-0472">Membrane</keyword>
<evidence type="ECO:0000313" key="4">
    <source>
        <dbReference type="Proteomes" id="UP000199659"/>
    </source>
</evidence>
<keyword evidence="3" id="KW-0378">Hydrolase</keyword>
<dbReference type="STRING" id="37658.SAMN05661086_03537"/>
<name>A0A1I6LSA8_9FIRM</name>
<keyword evidence="1" id="KW-1133">Transmembrane helix</keyword>
<proteinExistence type="predicted"/>
<protein>
    <submittedName>
        <fullName evidence="3">D-alanyl-D-alanine carboxypeptidase</fullName>
    </submittedName>
</protein>
<evidence type="ECO:0000259" key="2">
    <source>
        <dbReference type="Pfam" id="PF13539"/>
    </source>
</evidence>
<keyword evidence="3" id="KW-0645">Protease</keyword>
<dbReference type="Pfam" id="PF13539">
    <property type="entry name" value="Peptidase_M15_4"/>
    <property type="match status" value="1"/>
</dbReference>
<feature type="domain" description="Peptidase M15C" evidence="2">
    <location>
        <begin position="200"/>
        <end position="283"/>
    </location>
</feature>
<keyword evidence="3" id="KW-0121">Carboxypeptidase</keyword>
<dbReference type="SUPFAM" id="SSF55166">
    <property type="entry name" value="Hedgehog/DD-peptidase"/>
    <property type="match status" value="1"/>
</dbReference>
<dbReference type="Gene3D" id="3.30.1380.10">
    <property type="match status" value="1"/>
</dbReference>
<evidence type="ECO:0000313" key="3">
    <source>
        <dbReference type="EMBL" id="SFS06387.1"/>
    </source>
</evidence>
<dbReference type="RefSeq" id="WP_242940580.1">
    <property type="nucleotide sequence ID" value="NZ_FOYZ01000020.1"/>
</dbReference>
<dbReference type="InterPro" id="IPR039561">
    <property type="entry name" value="Peptidase_M15C"/>
</dbReference>
<evidence type="ECO:0000256" key="1">
    <source>
        <dbReference type="SAM" id="Phobius"/>
    </source>
</evidence>
<dbReference type="AlphaFoldDB" id="A0A1I6LSA8"/>
<dbReference type="Proteomes" id="UP000199659">
    <property type="component" value="Unassembled WGS sequence"/>
</dbReference>
<reference evidence="3 4" key="1">
    <citation type="submission" date="2016-10" db="EMBL/GenBank/DDBJ databases">
        <authorList>
            <person name="de Groot N.N."/>
        </authorList>
    </citation>
    <scope>NUCLEOTIDE SEQUENCE [LARGE SCALE GENOMIC DNA]</scope>
    <source>
        <strain evidence="3 4">743A</strain>
    </source>
</reference>
<feature type="transmembrane region" description="Helical" evidence="1">
    <location>
        <begin position="7"/>
        <end position="24"/>
    </location>
</feature>
<organism evidence="3 4">
    <name type="scientific">Anaeromicropila populeti</name>
    <dbReference type="NCBI Taxonomy" id="37658"/>
    <lineage>
        <taxon>Bacteria</taxon>
        <taxon>Bacillati</taxon>
        <taxon>Bacillota</taxon>
        <taxon>Clostridia</taxon>
        <taxon>Lachnospirales</taxon>
        <taxon>Lachnospiraceae</taxon>
        <taxon>Anaeromicropila</taxon>
    </lineage>
</organism>
<keyword evidence="1" id="KW-0812">Transmembrane</keyword>
<dbReference type="GO" id="GO:0004180">
    <property type="term" value="F:carboxypeptidase activity"/>
    <property type="evidence" value="ECO:0007669"/>
    <property type="project" value="UniProtKB-KW"/>
</dbReference>
<keyword evidence="4" id="KW-1185">Reference proteome</keyword>
<dbReference type="InterPro" id="IPR009045">
    <property type="entry name" value="Zn_M74/Hedgehog-like"/>
</dbReference>